<feature type="compositionally biased region" description="Polar residues" evidence="5">
    <location>
        <begin position="121"/>
        <end position="132"/>
    </location>
</feature>
<keyword evidence="1" id="KW-0479">Metal-binding</keyword>
<name>A0A8H7ZI98_9ASCO</name>
<keyword evidence="8" id="KW-1185">Reference proteome</keyword>
<evidence type="ECO:0000256" key="1">
    <source>
        <dbReference type="ARBA" id="ARBA00022723"/>
    </source>
</evidence>
<gene>
    <name evidence="7" type="ORF">I9W82_001343</name>
</gene>
<evidence type="ECO:0000256" key="3">
    <source>
        <dbReference type="ARBA" id="ARBA00022833"/>
    </source>
</evidence>
<evidence type="ECO:0000313" key="8">
    <source>
        <dbReference type="Proteomes" id="UP000669133"/>
    </source>
</evidence>
<evidence type="ECO:0000256" key="2">
    <source>
        <dbReference type="ARBA" id="ARBA00022771"/>
    </source>
</evidence>
<dbReference type="SUPFAM" id="SSF57903">
    <property type="entry name" value="FYVE/PHD zinc finger"/>
    <property type="match status" value="1"/>
</dbReference>
<dbReference type="Pfam" id="PF01363">
    <property type="entry name" value="FYVE"/>
    <property type="match status" value="1"/>
</dbReference>
<dbReference type="PANTHER" id="PTHR39490">
    <property type="entry name" value="ARRESTIN DOMAIN-CONTAINING PROTEIN D"/>
    <property type="match status" value="1"/>
</dbReference>
<dbReference type="EMBL" id="JAEOAQ010000001">
    <property type="protein sequence ID" value="KAG5422248.1"/>
    <property type="molecule type" value="Genomic_DNA"/>
</dbReference>
<feature type="region of interest" description="Disordered" evidence="5">
    <location>
        <begin position="1"/>
        <end position="32"/>
    </location>
</feature>
<accession>A0A8H7ZI98</accession>
<dbReference type="InterPro" id="IPR011011">
    <property type="entry name" value="Znf_FYVE_PHD"/>
</dbReference>
<feature type="compositionally biased region" description="Polar residues" evidence="5">
    <location>
        <begin position="200"/>
        <end position="214"/>
    </location>
</feature>
<feature type="domain" description="FYVE-type" evidence="6">
    <location>
        <begin position="392"/>
        <end position="433"/>
    </location>
</feature>
<feature type="compositionally biased region" description="Polar residues" evidence="5">
    <location>
        <begin position="246"/>
        <end position="268"/>
    </location>
</feature>
<organism evidence="7 8">
    <name type="scientific">Candida metapsilosis</name>
    <dbReference type="NCBI Taxonomy" id="273372"/>
    <lineage>
        <taxon>Eukaryota</taxon>
        <taxon>Fungi</taxon>
        <taxon>Dikarya</taxon>
        <taxon>Ascomycota</taxon>
        <taxon>Saccharomycotina</taxon>
        <taxon>Pichiomycetes</taxon>
        <taxon>Debaryomycetaceae</taxon>
        <taxon>Candida/Lodderomyces clade</taxon>
        <taxon>Candida</taxon>
    </lineage>
</organism>
<keyword evidence="2 4" id="KW-0863">Zinc-finger</keyword>
<feature type="region of interest" description="Disordered" evidence="5">
    <location>
        <begin position="107"/>
        <end position="132"/>
    </location>
</feature>
<evidence type="ECO:0000313" key="7">
    <source>
        <dbReference type="EMBL" id="KAG5422248.1"/>
    </source>
</evidence>
<dbReference type="GeneID" id="93649972"/>
<dbReference type="OrthoDB" id="5352132at2759"/>
<feature type="compositionally biased region" description="Low complexity" evidence="5">
    <location>
        <begin position="313"/>
        <end position="336"/>
    </location>
</feature>
<sequence>MLKATTQAQGATAISPPPHQPASATNTTDARRKSSIVITPSQILCGSFNNNNYLGNSNSTGTTTPLHKDDKTNGLEMKNTDTTELPPFSFSKKPIEERKIFNRDLKSNITSGIGGNKSRSRSATPRQLQSGVVSCSSNDIVADDYDEKIRCPQMSSHYIYGSKPVTNRSESFGKDSEDEQEALANADDNKEYTPAEFDLSQPTRRNSTPTQTNRVDNEIKLLRDFTRDNCICEVKQDHVSPVCSPPRTNLEMSQNNGVTSTRLKNQASFPKPSKKASHQMLNQVYQMKKPLMTPAALRPEPLQESHPQQSPKQSSISAHSNSSSQSQDSASAKSSSTTLARNTVPPRKQLLQSPPLPPVNLNPATSVYTIFTTDLQFLNISSEPTHQHWQSNNTADACMSCLRPFHSPLVTMIYDVPRRHHCRFCGLIFCKSCLNIADGSSTPSSTPTSSTSKSISMSSTPTFVIADIQSNRFTTLVPIIDKNANFVIPVSTPSENLDSIAYHAKTCNKCTILYNTLYTEINKPANIASLVNEEDSTSSKTDCRVVVVENTYKNDLKRVDYETTTVSLDFKQLSIRSPKRQQAKDRNGVAVEQDGLSDRRMSVVGDIPNDWVWSSF</sequence>
<feature type="region of interest" description="Disordered" evidence="5">
    <location>
        <begin position="244"/>
        <end position="278"/>
    </location>
</feature>
<dbReference type="Gene3D" id="3.30.40.10">
    <property type="entry name" value="Zinc/RING finger domain, C3HC4 (zinc finger)"/>
    <property type="match status" value="1"/>
</dbReference>
<reference evidence="7 8" key="1">
    <citation type="submission" date="2020-12" db="EMBL/GenBank/DDBJ databases">
        <title>Effect of drift, selection, and recombination on the evolution of hybrid genomes in Candida yeast pathogens.</title>
        <authorList>
            <person name="Mixao V."/>
            <person name="Ksiezopolska E."/>
            <person name="Saus E."/>
            <person name="Boekhout T."/>
            <person name="Gacser A."/>
            <person name="Gabaldon T."/>
        </authorList>
    </citation>
    <scope>NUCLEOTIDE SEQUENCE [LARGE SCALE GENOMIC DNA]</scope>
    <source>
        <strain evidence="7 8">BP57</strain>
    </source>
</reference>
<dbReference type="InterPro" id="IPR017455">
    <property type="entry name" value="Znf_FYVE-rel"/>
</dbReference>
<evidence type="ECO:0000259" key="6">
    <source>
        <dbReference type="PROSITE" id="PS50178"/>
    </source>
</evidence>
<dbReference type="PROSITE" id="PS50178">
    <property type="entry name" value="ZF_FYVE"/>
    <property type="match status" value="1"/>
</dbReference>
<dbReference type="RefSeq" id="XP_067551364.1">
    <property type="nucleotide sequence ID" value="XM_067690078.1"/>
</dbReference>
<dbReference type="PANTHER" id="PTHR39490:SF8">
    <property type="entry name" value="ZINC FINGER FYVE DOMAIN-CONTAINING PROTEIN 21"/>
    <property type="match status" value="1"/>
</dbReference>
<dbReference type="InterPro" id="IPR000306">
    <property type="entry name" value="Znf_FYVE"/>
</dbReference>
<feature type="region of interest" description="Disordered" evidence="5">
    <location>
        <begin position="300"/>
        <end position="358"/>
    </location>
</feature>
<dbReference type="SMART" id="SM00064">
    <property type="entry name" value="FYVE"/>
    <property type="match status" value="1"/>
</dbReference>
<evidence type="ECO:0000256" key="4">
    <source>
        <dbReference type="PROSITE-ProRule" id="PRU00091"/>
    </source>
</evidence>
<dbReference type="GO" id="GO:0008270">
    <property type="term" value="F:zinc ion binding"/>
    <property type="evidence" value="ECO:0007669"/>
    <property type="project" value="UniProtKB-KW"/>
</dbReference>
<feature type="region of interest" description="Disordered" evidence="5">
    <location>
        <begin position="159"/>
        <end position="215"/>
    </location>
</feature>
<proteinExistence type="predicted"/>
<dbReference type="Proteomes" id="UP000669133">
    <property type="component" value="Unassembled WGS sequence"/>
</dbReference>
<dbReference type="InterPro" id="IPR052113">
    <property type="entry name" value="FYVE-type_Zinc_Finger"/>
</dbReference>
<feature type="compositionally biased region" description="Polar residues" evidence="5">
    <location>
        <begin position="1"/>
        <end position="12"/>
    </location>
</feature>
<evidence type="ECO:0000256" key="5">
    <source>
        <dbReference type="SAM" id="MobiDB-lite"/>
    </source>
</evidence>
<dbReference type="GO" id="GO:0032266">
    <property type="term" value="F:phosphatidylinositol-3-phosphate binding"/>
    <property type="evidence" value="ECO:0007669"/>
    <property type="project" value="UniProtKB-ARBA"/>
</dbReference>
<protein>
    <recommendedName>
        <fullName evidence="6">FYVE-type domain-containing protein</fullName>
    </recommendedName>
</protein>
<dbReference type="AlphaFoldDB" id="A0A8H7ZI98"/>
<feature type="compositionally biased region" description="Basic and acidic residues" evidence="5">
    <location>
        <begin position="66"/>
        <end position="81"/>
    </location>
</feature>
<keyword evidence="3" id="KW-0862">Zinc</keyword>
<feature type="region of interest" description="Disordered" evidence="5">
    <location>
        <begin position="56"/>
        <end position="89"/>
    </location>
</feature>
<comment type="caution">
    <text evidence="7">The sequence shown here is derived from an EMBL/GenBank/DDBJ whole genome shotgun (WGS) entry which is preliminary data.</text>
</comment>
<dbReference type="InterPro" id="IPR013083">
    <property type="entry name" value="Znf_RING/FYVE/PHD"/>
</dbReference>